<evidence type="ECO:0000259" key="11">
    <source>
        <dbReference type="PROSITE" id="PS50238"/>
    </source>
</evidence>
<dbReference type="GO" id="GO:0007264">
    <property type="term" value="P:small GTPase-mediated signal transduction"/>
    <property type="evidence" value="ECO:0007669"/>
    <property type="project" value="Ensembl"/>
</dbReference>
<dbReference type="InterPro" id="IPR035899">
    <property type="entry name" value="DBL_dom_sf"/>
</dbReference>
<feature type="compositionally biased region" description="Polar residues" evidence="7">
    <location>
        <begin position="258"/>
        <end position="270"/>
    </location>
</feature>
<dbReference type="Pfam" id="PF00620">
    <property type="entry name" value="RhoGAP"/>
    <property type="match status" value="1"/>
</dbReference>
<dbReference type="PROSITE" id="PS50010">
    <property type="entry name" value="DH_2"/>
    <property type="match status" value="1"/>
</dbReference>
<dbReference type="SUPFAM" id="SSF49562">
    <property type="entry name" value="C2 domain (Calcium/lipid-binding domain, CaLB)"/>
    <property type="match status" value="1"/>
</dbReference>
<protein>
    <submittedName>
        <fullName evidence="12">BCR activator of RhoGEF and GTPase</fullName>
    </submittedName>
</protein>
<dbReference type="SMART" id="SM00324">
    <property type="entry name" value="RhoGAP"/>
    <property type="match status" value="1"/>
</dbReference>
<dbReference type="SMART" id="SM00325">
    <property type="entry name" value="RhoGEF"/>
    <property type="match status" value="1"/>
</dbReference>
<feature type="domain" description="Rho-GAP" evidence="11">
    <location>
        <begin position="886"/>
        <end position="1077"/>
    </location>
</feature>
<dbReference type="InterPro" id="IPR000008">
    <property type="entry name" value="C2_dom"/>
</dbReference>
<dbReference type="InterPro" id="IPR037769">
    <property type="entry name" value="Abr/Bcr"/>
</dbReference>
<feature type="region of interest" description="Disordered" evidence="7">
    <location>
        <begin position="258"/>
        <end position="304"/>
    </location>
</feature>
<dbReference type="SMART" id="SM00233">
    <property type="entry name" value="PH"/>
    <property type="match status" value="1"/>
</dbReference>
<evidence type="ECO:0000313" key="12">
    <source>
        <dbReference type="Ensembl" id="ENSUAMP00000012844.1"/>
    </source>
</evidence>
<dbReference type="InterPro" id="IPR000219">
    <property type="entry name" value="DH_dom"/>
</dbReference>
<evidence type="ECO:0000256" key="7">
    <source>
        <dbReference type="SAM" id="MobiDB-lite"/>
    </source>
</evidence>
<sequence length="1100" mass="122002">MGQALRIVLPALHVGTLSSEDSGSPGAPKLGSLCRSQPLALCWLGSRTMASPIAIEGMAPAQRGRQRPLSSRLAASSQLRAAHPFTVGVLYPDHPGSPWLGLRVKSVPQISALPSIFLPLSSSSCPCGPGGSSVHLGPSVSLFPLVMPSLFLSALSASGLCLFPSLPPALSPAEAGGLPSSWLPPFSSCPPPLASSLPRSPCHHGPDWIHMPFPELARVQSRVINNPGPGPALCSLIFCVSFPPSPLRCSWLASEPSMSAPSTQPHSGAQETIPGPQRGVRPRVFSPAQHIPRPDGPLSWPRPSEQGELELAPSCLQGPPQASSPGSDLCLFLLQSELDLEKGLEMRKWVLSGILASEETYLSHLEALLLPMKPLKAAATTSQPVLTSQQIETIFFKVPELYEIHKEFYDGLFPRVQQWSHQQRVGDLFQKLASQLGVYRAFVDNYGVAMETAEKCCQANTQFAEISENLRARSNKDAKDQTTKNSLETLLYKPVDRVTRSTLVLHDLLKHTPSSHPDHPLLQDALRISQNFLSSINEEITPRRQSMTVKKGEHRQLLKDSFMVELVEGARKLRHVFLFTDLLLCTKLKKQSGGKTQQYDCKWYIPLTDLSFQTVDESEAAPNIPLVLDEELDAMKIKISQIKNDIQREKRANKGSKAIERLKKKLSEQESLLLLMSPSMAFRVHNRNGKSYTFLISSDYERAEWRENIREQQKKCFKSFSLTSVELQMLTNSCVKLQTVHSIPLTINKEDDESPGLYGFLNVIVHSATGFKQSSNLYCTLEVDSFGYFVNKAKTRVYRDTAEPNWNEEFEIELEGSQTLRILCYEKCYNKTKITKEDGESTDRIMGKGQVQLDPQALQDRDWQRTVIAMNGIEVKLSIKFTSREFSLKRMPSRKQTGVFGVKIAVVTKKPRSHRPAVGCAGLRQVGYAPISALLADNKDVSVMMSEMDVNAIAGTLKLYFRELPEPLFTDEFYPNFAEGIALSDPVAKESCMLNLLLSLPEANLLTFLFLLDHLKRVAEKETVNKMSLHNLATVFGPTLLRPSEKESKVPANPSQPISMTDSWSLEVMSQVQVLLYFLQLEAIPAPDSKRQSTLFSTEV</sequence>
<dbReference type="CDD" id="cd04387">
    <property type="entry name" value="RhoGAP_Bcr"/>
    <property type="match status" value="1"/>
</dbReference>
<dbReference type="PROSITE" id="PS50003">
    <property type="entry name" value="PH_DOMAIN"/>
    <property type="match status" value="1"/>
</dbReference>
<dbReference type="GO" id="GO:0032991">
    <property type="term" value="C:protein-containing complex"/>
    <property type="evidence" value="ECO:0007669"/>
    <property type="project" value="Ensembl"/>
</dbReference>
<gene>
    <name evidence="12" type="primary">BCR</name>
</gene>
<dbReference type="GO" id="GO:0030216">
    <property type="term" value="P:keratinocyte differentiation"/>
    <property type="evidence" value="ECO:0007669"/>
    <property type="project" value="Ensembl"/>
</dbReference>
<dbReference type="Gene3D" id="2.30.29.30">
    <property type="entry name" value="Pleckstrin-homology domain (PH domain)/Phosphotyrosine-binding domain (PTB)"/>
    <property type="match status" value="1"/>
</dbReference>
<dbReference type="InterPro" id="IPR035892">
    <property type="entry name" value="C2_domain_sf"/>
</dbReference>
<keyword evidence="5" id="KW-0770">Synapse</keyword>
<dbReference type="InterPro" id="IPR011993">
    <property type="entry name" value="PH-like_dom_sf"/>
</dbReference>
<dbReference type="SUPFAM" id="SSF48350">
    <property type="entry name" value="GTPase activation domain, GAP"/>
    <property type="match status" value="1"/>
</dbReference>
<dbReference type="SUPFAM" id="SSF50729">
    <property type="entry name" value="PH domain-like"/>
    <property type="match status" value="1"/>
</dbReference>
<dbReference type="InterPro" id="IPR001331">
    <property type="entry name" value="GDS_CDC24_CS"/>
</dbReference>
<accession>A0A452R3I1</accession>
<comment type="subcellular location">
    <subcellularLocation>
        <location evidence="1">Cell projection</location>
        <location evidence="1">Axon</location>
    </subcellularLocation>
    <subcellularLocation>
        <location evidence="2">Cell projection</location>
        <location evidence="2">Dendritic spine</location>
    </subcellularLocation>
</comment>
<dbReference type="Pfam" id="PF19057">
    <property type="entry name" value="PH_19"/>
    <property type="match status" value="1"/>
</dbReference>
<evidence type="ECO:0000256" key="3">
    <source>
        <dbReference type="ARBA" id="ARBA00022468"/>
    </source>
</evidence>
<name>A0A452R3I1_URSAM</name>
<dbReference type="Ensembl" id="ENSUAMT00000014418.1">
    <property type="protein sequence ID" value="ENSUAMP00000012844.1"/>
    <property type="gene ID" value="ENSUAMG00000010236.1"/>
</dbReference>
<dbReference type="FunFam" id="1.20.900.10:FF:000014">
    <property type="entry name" value="active breakpoint cluster region-related protein isoform X2"/>
    <property type="match status" value="1"/>
</dbReference>
<dbReference type="GO" id="GO:0005096">
    <property type="term" value="F:GTPase activator activity"/>
    <property type="evidence" value="ECO:0007669"/>
    <property type="project" value="UniProtKB-KW"/>
</dbReference>
<feature type="domain" description="C2" evidence="9">
    <location>
        <begin position="741"/>
        <end position="868"/>
    </location>
</feature>
<reference evidence="12" key="3">
    <citation type="submission" date="2025-09" db="UniProtKB">
        <authorList>
            <consortium name="Ensembl"/>
        </authorList>
    </citation>
    <scope>IDENTIFICATION</scope>
</reference>
<dbReference type="InterPro" id="IPR008936">
    <property type="entry name" value="Rho_GTPase_activation_prot"/>
</dbReference>
<evidence type="ECO:0000256" key="5">
    <source>
        <dbReference type="ARBA" id="ARBA00023018"/>
    </source>
</evidence>
<dbReference type="Gene3D" id="1.10.555.10">
    <property type="entry name" value="Rho GTPase activation protein"/>
    <property type="match status" value="1"/>
</dbReference>
<dbReference type="Gene3D" id="1.20.900.10">
    <property type="entry name" value="Dbl homology (DH) domain"/>
    <property type="match status" value="1"/>
</dbReference>
<feature type="domain" description="DH" evidence="10">
    <location>
        <begin position="346"/>
        <end position="539"/>
    </location>
</feature>
<dbReference type="GeneTree" id="ENSGT00940000153491"/>
<keyword evidence="13" id="KW-1185">Reference proteome</keyword>
<dbReference type="Gene3D" id="2.60.40.150">
    <property type="entry name" value="C2 domain"/>
    <property type="match status" value="1"/>
</dbReference>
<dbReference type="InterPro" id="IPR001849">
    <property type="entry name" value="PH_domain"/>
</dbReference>
<dbReference type="CDD" id="cd00160">
    <property type="entry name" value="RhoGEF"/>
    <property type="match status" value="1"/>
</dbReference>
<dbReference type="GO" id="GO:0035023">
    <property type="term" value="P:regulation of Rho protein signal transduction"/>
    <property type="evidence" value="ECO:0007669"/>
    <property type="project" value="Ensembl"/>
</dbReference>
<dbReference type="InterPro" id="IPR000198">
    <property type="entry name" value="RhoGAP_dom"/>
</dbReference>
<dbReference type="PROSITE" id="PS00741">
    <property type="entry name" value="DH_1"/>
    <property type="match status" value="1"/>
</dbReference>
<reference evidence="13" key="1">
    <citation type="submission" date="2016-06" db="EMBL/GenBank/DDBJ databases">
        <title>De novo assembly and RNA-Seq shows season-dependent expression and editing in black bear kidneys.</title>
        <authorList>
            <person name="Korstanje R."/>
            <person name="Srivastava A."/>
            <person name="Sarsani V.K."/>
            <person name="Sheehan S.M."/>
            <person name="Seger R.L."/>
            <person name="Barter M.E."/>
            <person name="Lindqvist C."/>
            <person name="Brody L.C."/>
            <person name="Mullikin J.C."/>
        </authorList>
    </citation>
    <scope>NUCLEOTIDE SEQUENCE [LARGE SCALE GENOMIC DNA]</scope>
</reference>
<organism evidence="12 13">
    <name type="scientific">Ursus americanus</name>
    <name type="common">American black bear</name>
    <name type="synonym">Euarctos americanus</name>
    <dbReference type="NCBI Taxonomy" id="9643"/>
    <lineage>
        <taxon>Eukaryota</taxon>
        <taxon>Metazoa</taxon>
        <taxon>Chordata</taxon>
        <taxon>Craniata</taxon>
        <taxon>Vertebrata</taxon>
        <taxon>Euteleostomi</taxon>
        <taxon>Mammalia</taxon>
        <taxon>Eutheria</taxon>
        <taxon>Laurasiatheria</taxon>
        <taxon>Carnivora</taxon>
        <taxon>Caniformia</taxon>
        <taxon>Ursidae</taxon>
        <taxon>Ursus</taxon>
    </lineage>
</organism>
<dbReference type="Proteomes" id="UP000291022">
    <property type="component" value="Unassembled WGS sequence"/>
</dbReference>
<dbReference type="PROSITE" id="PS50238">
    <property type="entry name" value="RHOGAP"/>
    <property type="match status" value="1"/>
</dbReference>
<dbReference type="GO" id="GO:0043197">
    <property type="term" value="C:dendritic spine"/>
    <property type="evidence" value="ECO:0007669"/>
    <property type="project" value="UniProtKB-SubCell"/>
</dbReference>
<dbReference type="SUPFAM" id="SSF48065">
    <property type="entry name" value="DBL homology domain (DH-domain)"/>
    <property type="match status" value="1"/>
</dbReference>
<evidence type="ECO:0000256" key="1">
    <source>
        <dbReference type="ARBA" id="ARBA00004489"/>
    </source>
</evidence>
<dbReference type="GO" id="GO:0016020">
    <property type="term" value="C:membrane"/>
    <property type="evidence" value="ECO:0007669"/>
    <property type="project" value="TreeGrafter"/>
</dbReference>
<feature type="domain" description="PH" evidence="8">
    <location>
        <begin position="556"/>
        <end position="714"/>
    </location>
</feature>
<keyword evidence="6" id="KW-0966">Cell projection</keyword>
<evidence type="ECO:0000259" key="9">
    <source>
        <dbReference type="PROSITE" id="PS50004"/>
    </source>
</evidence>
<proteinExistence type="predicted"/>
<dbReference type="CDD" id="cd13367">
    <property type="entry name" value="PH_BCR_vertebrate"/>
    <property type="match status" value="1"/>
</dbReference>
<dbReference type="SMART" id="SM00239">
    <property type="entry name" value="C2"/>
    <property type="match status" value="1"/>
</dbReference>
<evidence type="ECO:0000259" key="8">
    <source>
        <dbReference type="PROSITE" id="PS50003"/>
    </source>
</evidence>
<evidence type="ECO:0000313" key="13">
    <source>
        <dbReference type="Proteomes" id="UP000291022"/>
    </source>
</evidence>
<dbReference type="Pfam" id="PF00168">
    <property type="entry name" value="C2"/>
    <property type="match status" value="1"/>
</dbReference>
<dbReference type="GO" id="GO:0005085">
    <property type="term" value="F:guanyl-nucleotide exchange factor activity"/>
    <property type="evidence" value="ECO:0007669"/>
    <property type="project" value="UniProtKB-KW"/>
</dbReference>
<dbReference type="GO" id="GO:0030424">
    <property type="term" value="C:axon"/>
    <property type="evidence" value="ECO:0007669"/>
    <property type="project" value="UniProtKB-SubCell"/>
</dbReference>
<evidence type="ECO:0000259" key="10">
    <source>
        <dbReference type="PROSITE" id="PS50010"/>
    </source>
</evidence>
<dbReference type="CDD" id="cd08686">
    <property type="entry name" value="C2_ABR"/>
    <property type="match status" value="1"/>
</dbReference>
<dbReference type="GO" id="GO:0048041">
    <property type="term" value="P:focal adhesion assembly"/>
    <property type="evidence" value="ECO:0007669"/>
    <property type="project" value="Ensembl"/>
</dbReference>
<dbReference type="FunFam" id="2.60.40.150:FF:000057">
    <property type="entry name" value="active breakpoint cluster region-related protein isoform X1"/>
    <property type="match status" value="1"/>
</dbReference>
<dbReference type="PANTHER" id="PTHR23182:SF3">
    <property type="entry name" value="BREAKPOINT CLUSTER REGION PROTEIN"/>
    <property type="match status" value="1"/>
</dbReference>
<evidence type="ECO:0000256" key="6">
    <source>
        <dbReference type="ARBA" id="ARBA00023273"/>
    </source>
</evidence>
<reference evidence="12" key="2">
    <citation type="submission" date="2025-08" db="UniProtKB">
        <authorList>
            <consortium name="Ensembl"/>
        </authorList>
    </citation>
    <scope>IDENTIFICATION</scope>
</reference>
<keyword evidence="3" id="KW-0343">GTPase activation</keyword>
<keyword evidence="4" id="KW-0344">Guanine-nucleotide releasing factor</keyword>
<dbReference type="AlphaFoldDB" id="A0A452R3I1"/>
<evidence type="ECO:0000256" key="2">
    <source>
        <dbReference type="ARBA" id="ARBA00004552"/>
    </source>
</evidence>
<evidence type="ECO:0000256" key="4">
    <source>
        <dbReference type="ARBA" id="ARBA00022658"/>
    </source>
</evidence>
<dbReference type="Pfam" id="PF00621">
    <property type="entry name" value="RhoGEF"/>
    <property type="match status" value="1"/>
</dbReference>
<dbReference type="STRING" id="9643.ENSUAMP00000012844"/>
<dbReference type="PROSITE" id="PS50004">
    <property type="entry name" value="C2"/>
    <property type="match status" value="1"/>
</dbReference>
<dbReference type="PANTHER" id="PTHR23182">
    <property type="entry name" value="BREAKPOINT CLUSTER REGION PROTEIN BCR"/>
    <property type="match status" value="1"/>
</dbReference>